<comment type="caution">
    <text evidence="4">The sequence shown here is derived from an EMBL/GenBank/DDBJ whole genome shotgun (WGS) entry which is preliminary data.</text>
</comment>
<dbReference type="InterPro" id="IPR024516">
    <property type="entry name" value="Mce_C"/>
</dbReference>
<dbReference type="NCBIfam" id="TIGR00996">
    <property type="entry name" value="Mtu_fam_mce"/>
    <property type="match status" value="1"/>
</dbReference>
<evidence type="ECO:0000313" key="5">
    <source>
        <dbReference type="Proteomes" id="UP000616839"/>
    </source>
</evidence>
<dbReference type="PANTHER" id="PTHR33371:SF16">
    <property type="entry name" value="MCE-FAMILY PROTEIN MCE3F"/>
    <property type="match status" value="1"/>
</dbReference>
<dbReference type="PANTHER" id="PTHR33371">
    <property type="entry name" value="INTERMEMBRANE PHOSPHOLIPID TRANSPORT SYSTEM BINDING PROTEIN MLAD-RELATED"/>
    <property type="match status" value="1"/>
</dbReference>
<dbReference type="EMBL" id="JACYXZ010000004">
    <property type="protein sequence ID" value="MBD8870735.1"/>
    <property type="molecule type" value="Genomic_DNA"/>
</dbReference>
<dbReference type="Pfam" id="PF02470">
    <property type="entry name" value="MlaD"/>
    <property type="match status" value="1"/>
</dbReference>
<sequence>MITRRTKVQLLFFVLITLIGVSYVGARYARLDRLVLDNSYTVVAHFPDSGGIFTGAGVTYRGVTIGQVSRMDLTDQGVDVHLDIENDWDEIPAETVALVANKSAVGEQYVDLQPKVDEGPFLDDDSEIEQVDTRIPIPTAKLLEDISTTVADVDKDALRTVVSEFGLAFDGTGESLGQIIDTSNSFIETANENFDVTRSLIRDGNVVLRTQLDKASAIRNFSTQLAKFSTTVAASDKDIRKVIDAGSPAANELRRFIDDNDVELASLINNLVTTGEIVVEHLDGIEQLLVLYPYVVEGGFTVVSKDPQTGKFDAHFGLIDTAHELCHRGYDENADKRGPQNLGDRPLPTDVRCAESPAESNPRGAQNAPRAAADYDAPVAYVDRETGEVSWLDSMPGLQVPGSVAPRTSTGVALDREESWKWALLQPLTAAPK</sequence>
<dbReference type="GO" id="GO:0005576">
    <property type="term" value="C:extracellular region"/>
    <property type="evidence" value="ECO:0007669"/>
    <property type="project" value="TreeGrafter"/>
</dbReference>
<name>A0A927Q0J9_9ACTN</name>
<dbReference type="Pfam" id="PF11887">
    <property type="entry name" value="Mce4_CUP1"/>
    <property type="match status" value="1"/>
</dbReference>
<proteinExistence type="predicted"/>
<protein>
    <submittedName>
        <fullName evidence="4">MCE family protein</fullName>
    </submittedName>
</protein>
<dbReference type="InterPro" id="IPR005693">
    <property type="entry name" value="Mce"/>
</dbReference>
<keyword evidence="5" id="KW-1185">Reference proteome</keyword>
<gene>
    <name evidence="4" type="ORF">IE331_13965</name>
</gene>
<evidence type="ECO:0000259" key="2">
    <source>
        <dbReference type="Pfam" id="PF02470"/>
    </source>
</evidence>
<dbReference type="AlphaFoldDB" id="A0A927Q0J9"/>
<dbReference type="InterPro" id="IPR003399">
    <property type="entry name" value="Mce/MlaD"/>
</dbReference>
<dbReference type="RefSeq" id="WP_192144082.1">
    <property type="nucleotide sequence ID" value="NZ_JACYXZ010000004.1"/>
</dbReference>
<reference evidence="4" key="1">
    <citation type="submission" date="2020-09" db="EMBL/GenBank/DDBJ databases">
        <title>Nocardioides sp. strain MJB4 16S ribosomal RNA gene Genome sequencing and assembly.</title>
        <authorList>
            <person name="Kim I."/>
        </authorList>
    </citation>
    <scope>NUCLEOTIDE SEQUENCE</scope>
    <source>
        <strain evidence="4">MJB4</strain>
    </source>
</reference>
<dbReference type="InterPro" id="IPR052336">
    <property type="entry name" value="MlaD_Phospholipid_Transporter"/>
</dbReference>
<organism evidence="4 5">
    <name type="scientific">Nocardioides donggukensis</name>
    <dbReference type="NCBI Taxonomy" id="2774019"/>
    <lineage>
        <taxon>Bacteria</taxon>
        <taxon>Bacillati</taxon>
        <taxon>Actinomycetota</taxon>
        <taxon>Actinomycetes</taxon>
        <taxon>Propionibacteriales</taxon>
        <taxon>Nocardioidaceae</taxon>
        <taxon>Nocardioides</taxon>
    </lineage>
</organism>
<accession>A0A927Q0J9</accession>
<feature type="domain" description="Mce/MlaD" evidence="2">
    <location>
        <begin position="39"/>
        <end position="114"/>
    </location>
</feature>
<feature type="domain" description="Mammalian cell entry C-terminal" evidence="3">
    <location>
        <begin position="122"/>
        <end position="289"/>
    </location>
</feature>
<evidence type="ECO:0000313" key="4">
    <source>
        <dbReference type="EMBL" id="MBD8870735.1"/>
    </source>
</evidence>
<evidence type="ECO:0000259" key="3">
    <source>
        <dbReference type="Pfam" id="PF11887"/>
    </source>
</evidence>
<evidence type="ECO:0000256" key="1">
    <source>
        <dbReference type="SAM" id="MobiDB-lite"/>
    </source>
</evidence>
<dbReference type="Proteomes" id="UP000616839">
    <property type="component" value="Unassembled WGS sequence"/>
</dbReference>
<feature type="region of interest" description="Disordered" evidence="1">
    <location>
        <begin position="331"/>
        <end position="372"/>
    </location>
</feature>